<dbReference type="EMBL" id="RCZP01000023">
    <property type="protein sequence ID" value="TPG51933.1"/>
    <property type="molecule type" value="Genomic_DNA"/>
</dbReference>
<keyword evidence="4" id="KW-0282">Flagellum</keyword>
<dbReference type="GO" id="GO:1902209">
    <property type="term" value="P:negative regulation of bacterial-type flagellum assembly"/>
    <property type="evidence" value="ECO:0007669"/>
    <property type="project" value="InterPro"/>
</dbReference>
<gene>
    <name evidence="4" type="ORF">EAH89_19470</name>
</gene>
<dbReference type="OrthoDB" id="8561314at2"/>
<keyword evidence="4" id="KW-0969">Cilium</keyword>
<dbReference type="Pfam" id="PF07378">
    <property type="entry name" value="FlbT"/>
    <property type="match status" value="1"/>
</dbReference>
<keyword evidence="5" id="KW-1185">Reference proteome</keyword>
<keyword evidence="3" id="KW-0694">RNA-binding</keyword>
<name>A0A502FSE7_9PROT</name>
<organism evidence="4 5">
    <name type="scientific">Muricoccus nepalensis</name>
    <dbReference type="NCBI Taxonomy" id="1854500"/>
    <lineage>
        <taxon>Bacteria</taxon>
        <taxon>Pseudomonadati</taxon>
        <taxon>Pseudomonadota</taxon>
        <taxon>Alphaproteobacteria</taxon>
        <taxon>Acetobacterales</taxon>
        <taxon>Roseomonadaceae</taxon>
        <taxon>Muricoccus</taxon>
    </lineage>
</organism>
<evidence type="ECO:0000313" key="4">
    <source>
        <dbReference type="EMBL" id="TPG51933.1"/>
    </source>
</evidence>
<dbReference type="InterPro" id="IPR009967">
    <property type="entry name" value="Flagellum_FlbT"/>
</dbReference>
<protein>
    <submittedName>
        <fullName evidence="4">Flagellar biosynthesis repressor FlbT</fullName>
    </submittedName>
</protein>
<keyword evidence="4" id="KW-0966">Cell projection</keyword>
<sequence length="145" mass="16011">MSTLVLELRQGDLMVVNGAPIRFRNRTRIELTAKARFLFGKQILPPEAADTPARRIYFALQTAYIGTEDERERGLEAARVLIAEFQAATTSALASAMLDRALSAAEEDDCYTALKLARRVMRHEEAVLGIAPPPNSRPSPEEITA</sequence>
<accession>A0A502FSE7</accession>
<comment type="caution">
    <text evidence="4">The sequence shown here is derived from an EMBL/GenBank/DDBJ whole genome shotgun (WGS) entry which is preliminary data.</text>
</comment>
<evidence type="ECO:0000256" key="2">
    <source>
        <dbReference type="ARBA" id="ARBA00022795"/>
    </source>
</evidence>
<reference evidence="4 5" key="1">
    <citation type="journal article" date="2019" name="Environ. Microbiol.">
        <title>Species interactions and distinct microbial communities in high Arctic permafrost affected cryosols are associated with the CH4 and CO2 gas fluxes.</title>
        <authorList>
            <person name="Altshuler I."/>
            <person name="Hamel J."/>
            <person name="Turney S."/>
            <person name="Magnuson E."/>
            <person name="Levesque R."/>
            <person name="Greer C."/>
            <person name="Whyte L.G."/>
        </authorList>
    </citation>
    <scope>NUCLEOTIDE SEQUENCE [LARGE SCALE GENOMIC DNA]</scope>
    <source>
        <strain evidence="4 5">S9.3B</strain>
    </source>
</reference>
<keyword evidence="2" id="KW-1005">Bacterial flagellum biogenesis</keyword>
<proteinExistence type="predicted"/>
<dbReference type="RefSeq" id="WP_140885401.1">
    <property type="nucleotide sequence ID" value="NZ_RCZP01000023.1"/>
</dbReference>
<dbReference type="GO" id="GO:0048027">
    <property type="term" value="F:mRNA 5'-UTR binding"/>
    <property type="evidence" value="ECO:0007669"/>
    <property type="project" value="InterPro"/>
</dbReference>
<evidence type="ECO:0000256" key="1">
    <source>
        <dbReference type="ARBA" id="ARBA00022491"/>
    </source>
</evidence>
<dbReference type="GO" id="GO:0006402">
    <property type="term" value="P:mRNA catabolic process"/>
    <property type="evidence" value="ECO:0007669"/>
    <property type="project" value="InterPro"/>
</dbReference>
<dbReference type="GO" id="GO:0044781">
    <property type="term" value="P:bacterial-type flagellum organization"/>
    <property type="evidence" value="ECO:0007669"/>
    <property type="project" value="UniProtKB-KW"/>
</dbReference>
<keyword evidence="1" id="KW-0678">Repressor</keyword>
<dbReference type="AlphaFoldDB" id="A0A502FSE7"/>
<evidence type="ECO:0000313" key="5">
    <source>
        <dbReference type="Proteomes" id="UP000317078"/>
    </source>
</evidence>
<evidence type="ECO:0000256" key="3">
    <source>
        <dbReference type="ARBA" id="ARBA00022884"/>
    </source>
</evidence>
<dbReference type="Proteomes" id="UP000317078">
    <property type="component" value="Unassembled WGS sequence"/>
</dbReference>